<keyword evidence="1" id="KW-0808">Transferase</keyword>
<dbReference type="GO" id="GO:0000287">
    <property type="term" value="F:magnesium ion binding"/>
    <property type="evidence" value="ECO:0007669"/>
    <property type="project" value="InterPro"/>
</dbReference>
<gene>
    <name evidence="3" type="ORF">METZ01_LOCUS33919</name>
</gene>
<evidence type="ECO:0000313" key="3">
    <source>
        <dbReference type="EMBL" id="SUZ81065.1"/>
    </source>
</evidence>
<dbReference type="PANTHER" id="PTHR43007">
    <property type="entry name" value="2-PHOSPHO-L-LACTATE TRANSFERASE"/>
    <property type="match status" value="1"/>
</dbReference>
<dbReference type="PANTHER" id="PTHR43007:SF1">
    <property type="entry name" value="2-PHOSPHO-L-LACTATE TRANSFERASE"/>
    <property type="match status" value="1"/>
</dbReference>
<dbReference type="NCBIfam" id="TIGR01819">
    <property type="entry name" value="F420_cofD"/>
    <property type="match status" value="1"/>
</dbReference>
<evidence type="ECO:0000256" key="2">
    <source>
        <dbReference type="ARBA" id="ARBA00022842"/>
    </source>
</evidence>
<dbReference type="InterPro" id="IPR010115">
    <property type="entry name" value="FbiA/CofD"/>
</dbReference>
<dbReference type="EMBL" id="UINC01001452">
    <property type="protein sequence ID" value="SUZ81065.1"/>
    <property type="molecule type" value="Genomic_DNA"/>
</dbReference>
<sequence length="313" mass="34827">MKQKILALCGGVGGAKLAYGLSQLTTPEEIVFLVNTGDDFTHLDLYISPDLDTVMYTLAGVNDPKKGWGVKEETWNALGSLKKYGLDTWFQLGDKDLATHIRRTQLLKEGLKLSEVTRVLSSQLGLKHNILPMSESPVQTMIQTDQGKLSFQEYFVKHKCDPKIENIKFLGSELAEIPTFLEGLIKDDKFTGVIICPSNPYLSVDPILSIDKIRTFLVETKIPILAVSPIIDNDSIKGPTAKIMDEMKIEPSVNAIAAHYSELINILVIDQKDKDNQANIGSIDYLVDSIYMKNNEDKVSLAKVCLEELRKLA</sequence>
<organism evidence="3">
    <name type="scientific">marine metagenome</name>
    <dbReference type="NCBI Taxonomy" id="408172"/>
    <lineage>
        <taxon>unclassified sequences</taxon>
        <taxon>metagenomes</taxon>
        <taxon>ecological metagenomes</taxon>
    </lineage>
</organism>
<dbReference type="GO" id="GO:0043743">
    <property type="term" value="F:LPPG:FO 2-phospho-L-lactate transferase activity"/>
    <property type="evidence" value="ECO:0007669"/>
    <property type="project" value="InterPro"/>
</dbReference>
<dbReference type="Gene3D" id="3.40.50.10680">
    <property type="entry name" value="CofD-like domains"/>
    <property type="match status" value="1"/>
</dbReference>
<evidence type="ECO:0000256" key="1">
    <source>
        <dbReference type="ARBA" id="ARBA00022679"/>
    </source>
</evidence>
<reference evidence="3" key="1">
    <citation type="submission" date="2018-05" db="EMBL/GenBank/DDBJ databases">
        <authorList>
            <person name="Lanie J.A."/>
            <person name="Ng W.-L."/>
            <person name="Kazmierczak K.M."/>
            <person name="Andrzejewski T.M."/>
            <person name="Davidsen T.M."/>
            <person name="Wayne K.J."/>
            <person name="Tettelin H."/>
            <person name="Glass J.I."/>
            <person name="Rusch D."/>
            <person name="Podicherti R."/>
            <person name="Tsui H.-C.T."/>
            <person name="Winkler M.E."/>
        </authorList>
    </citation>
    <scope>NUCLEOTIDE SEQUENCE</scope>
</reference>
<protein>
    <recommendedName>
        <fullName evidence="4">2-phospho-L-lactate transferase</fullName>
    </recommendedName>
</protein>
<dbReference type="CDD" id="cd07186">
    <property type="entry name" value="CofD_like"/>
    <property type="match status" value="1"/>
</dbReference>
<evidence type="ECO:0008006" key="4">
    <source>
        <dbReference type="Google" id="ProtNLM"/>
    </source>
</evidence>
<proteinExistence type="inferred from homology"/>
<dbReference type="HAMAP" id="MF_01257">
    <property type="entry name" value="CofD"/>
    <property type="match status" value="1"/>
</dbReference>
<accession>A0A381QNV8</accession>
<dbReference type="InterPro" id="IPR038136">
    <property type="entry name" value="CofD-like_dom_sf"/>
</dbReference>
<dbReference type="SUPFAM" id="SSF142338">
    <property type="entry name" value="CofD-like"/>
    <property type="match status" value="1"/>
</dbReference>
<name>A0A381QNV8_9ZZZZ</name>
<dbReference type="Gene3D" id="1.10.8.240">
    <property type="entry name" value="CofD-like domain"/>
    <property type="match status" value="1"/>
</dbReference>
<dbReference type="AlphaFoldDB" id="A0A381QNV8"/>
<dbReference type="InterPro" id="IPR002882">
    <property type="entry name" value="CofD"/>
</dbReference>
<keyword evidence="2" id="KW-0460">Magnesium</keyword>
<dbReference type="Pfam" id="PF01933">
    <property type="entry name" value="CofD"/>
    <property type="match status" value="1"/>
</dbReference>